<organism evidence="2 3">
    <name type="scientific">Vineibacter terrae</name>
    <dbReference type="NCBI Taxonomy" id="2586908"/>
    <lineage>
        <taxon>Bacteria</taxon>
        <taxon>Pseudomonadati</taxon>
        <taxon>Pseudomonadota</taxon>
        <taxon>Alphaproteobacteria</taxon>
        <taxon>Hyphomicrobiales</taxon>
        <taxon>Vineibacter</taxon>
    </lineage>
</organism>
<dbReference type="AlphaFoldDB" id="A0A5C8PU55"/>
<evidence type="ECO:0008006" key="4">
    <source>
        <dbReference type="Google" id="ProtNLM"/>
    </source>
</evidence>
<dbReference type="Proteomes" id="UP000321638">
    <property type="component" value="Unassembled WGS sequence"/>
</dbReference>
<proteinExistence type="predicted"/>
<dbReference type="InterPro" id="IPR027417">
    <property type="entry name" value="P-loop_NTPase"/>
</dbReference>
<sequence>MADWATQPLLFVSEALGAEPYPWQREVLQWLGAGEKRISVRSGHGVGKTALEAWLALWFPLTRADAKVGITAPAGPQIEVNLWPEIRKWAPRLRDRTPVGAWLAGRMQINDLEIAFVNENLVRARTARPDQPEALQGLHAGNVLILIDEASGIDERMYEANIGALSTEGAIQAIFSNPTRNAGYFHRTHHEQADRWKTLVVSSLDVPNAQGHVDDVIRHYGRDSNQYRVRVLGEFPLEGDDSVMPLHLIDAAMRRAGTVARVEGLAPVWGVDVAWMGSDRSALAKRCGNELLEPVRWWSGNDPHQTALRIFDQWQATEAQMRPAAIMVDAIGMGAATYLKLRELGLPARQINVGEGAAASDRYMRLRDELWFRGRAWLQDGAAIMPRDNALKAELVSVTYGMTPTGKIKVESKEEMRRRGLRSPDLADAFLLTLAAGEHRRAPLSRPQRYAPRRRDSGSWMSA</sequence>
<dbReference type="SUPFAM" id="SSF52540">
    <property type="entry name" value="P-loop containing nucleoside triphosphate hydrolases"/>
    <property type="match status" value="1"/>
</dbReference>
<feature type="region of interest" description="Disordered" evidence="1">
    <location>
        <begin position="442"/>
        <end position="463"/>
    </location>
</feature>
<dbReference type="RefSeq" id="WP_178133319.1">
    <property type="nucleotide sequence ID" value="NZ_VDUZ01000004.1"/>
</dbReference>
<gene>
    <name evidence="2" type="ORF">FHP25_05320</name>
</gene>
<keyword evidence="3" id="KW-1185">Reference proteome</keyword>
<comment type="caution">
    <text evidence="2">The sequence shown here is derived from an EMBL/GenBank/DDBJ whole genome shotgun (WGS) entry which is preliminary data.</text>
</comment>
<dbReference type="Gene3D" id="3.30.420.240">
    <property type="match status" value="1"/>
</dbReference>
<reference evidence="2 3" key="1">
    <citation type="submission" date="2019-06" db="EMBL/GenBank/DDBJ databases">
        <title>New taxonomy in bacterial strain CC-CFT640, isolated from vineyard.</title>
        <authorList>
            <person name="Lin S.-Y."/>
            <person name="Tsai C.-F."/>
            <person name="Young C.-C."/>
        </authorList>
    </citation>
    <scope>NUCLEOTIDE SEQUENCE [LARGE SCALE GENOMIC DNA]</scope>
    <source>
        <strain evidence="2 3">CC-CFT640</strain>
    </source>
</reference>
<evidence type="ECO:0000256" key="1">
    <source>
        <dbReference type="SAM" id="MobiDB-lite"/>
    </source>
</evidence>
<evidence type="ECO:0000313" key="2">
    <source>
        <dbReference type="EMBL" id="TXL80447.1"/>
    </source>
</evidence>
<name>A0A5C8PU55_9HYPH</name>
<dbReference type="EMBL" id="VDUZ01000004">
    <property type="protein sequence ID" value="TXL80447.1"/>
    <property type="molecule type" value="Genomic_DNA"/>
</dbReference>
<evidence type="ECO:0000313" key="3">
    <source>
        <dbReference type="Proteomes" id="UP000321638"/>
    </source>
</evidence>
<protein>
    <recommendedName>
        <fullName evidence="4">Terminase</fullName>
    </recommendedName>
</protein>
<dbReference type="Gene3D" id="3.40.50.300">
    <property type="entry name" value="P-loop containing nucleotide triphosphate hydrolases"/>
    <property type="match status" value="1"/>
</dbReference>
<accession>A0A5C8PU55</accession>